<evidence type="ECO:0000256" key="3">
    <source>
        <dbReference type="ARBA" id="ARBA00022676"/>
    </source>
</evidence>
<evidence type="ECO:0000313" key="10">
    <source>
        <dbReference type="Proteomes" id="UP001626550"/>
    </source>
</evidence>
<evidence type="ECO:0000256" key="6">
    <source>
        <dbReference type="ARBA" id="ARBA00022989"/>
    </source>
</evidence>
<dbReference type="EMBL" id="JBJKFK010006602">
    <property type="protein sequence ID" value="KAL3307745.1"/>
    <property type="molecule type" value="Genomic_DNA"/>
</dbReference>
<proteinExistence type="inferred from homology"/>
<protein>
    <recommendedName>
        <fullName evidence="8">Glycosyltransferase family 92 protein</fullName>
        <ecNumber evidence="8">2.4.1.-</ecNumber>
    </recommendedName>
</protein>
<dbReference type="GO" id="GO:0016020">
    <property type="term" value="C:membrane"/>
    <property type="evidence" value="ECO:0007669"/>
    <property type="project" value="UniProtKB-SubCell"/>
</dbReference>
<sequence length="513" mass="59274">MRINRVIKLVCGVVIFFLLGKAIFIFWMGNHNAPATAPARAPARAPERTPAGGFYQPERRIDLVIRDQNCNVSTDLQYQFQDFLQQQTYAHLSTKNRPECIAGWREQYLTDSYFLPVEKMPDVFVYTAYLDERISDRLLVRVYAYKLITTKVDLFCHFLDEHGRSVSIQESAEASSHGRGLHKIKEWMYVKWAGYMMTCTLPANGNHCSLFVSTSSETLTREQLQLRGAVQLPLRSTATVAKPKKRALCVRNLHSTQDLPLNLLVENIHYAFLSGVDIVVFYLSETPSNALASLVSTFNELKLQDRRNNRSLDLRFVPWFLPKPDETFAFNQPLLTNDCMMRTMPEAVFIQFHDIDEIFVPGTKYESFSEAVDAYFTDNPKSPVMRLINRYHPITQYMYDEQDPNRPFTEFLTKVKNNYLLRIADGGLRCNYDDTVQAKCVIKPREILEMNVHEPWLSIANHFVSISSADPKLYGSMRHFRRAPIKYCGNSDVSILIHDSKHQKNLPIDWRNI</sequence>
<dbReference type="PANTHER" id="PTHR21461">
    <property type="entry name" value="GLYCOSYLTRANSFERASE FAMILY 92 PROTEIN"/>
    <property type="match status" value="1"/>
</dbReference>
<dbReference type="EC" id="2.4.1.-" evidence="8"/>
<dbReference type="PANTHER" id="PTHR21461:SF69">
    <property type="entry name" value="GLYCOSYLTRANSFERASE FAMILY 92 PROTEIN"/>
    <property type="match status" value="1"/>
</dbReference>
<keyword evidence="10" id="KW-1185">Reference proteome</keyword>
<accession>A0ABD2PJU7</accession>
<comment type="caution">
    <text evidence="9">The sequence shown here is derived from an EMBL/GenBank/DDBJ whole genome shotgun (WGS) entry which is preliminary data.</text>
</comment>
<evidence type="ECO:0000256" key="1">
    <source>
        <dbReference type="ARBA" id="ARBA00004167"/>
    </source>
</evidence>
<feature type="transmembrane region" description="Helical" evidence="8">
    <location>
        <begin position="7"/>
        <end position="28"/>
    </location>
</feature>
<dbReference type="InterPro" id="IPR008166">
    <property type="entry name" value="Glyco_transf_92"/>
</dbReference>
<dbReference type="AlphaFoldDB" id="A0ABD2PJU7"/>
<keyword evidence="3 8" id="KW-0328">Glycosyltransferase</keyword>
<evidence type="ECO:0000256" key="4">
    <source>
        <dbReference type="ARBA" id="ARBA00022679"/>
    </source>
</evidence>
<keyword evidence="7 8" id="KW-0472">Membrane</keyword>
<organism evidence="9 10">
    <name type="scientific">Cichlidogyrus casuarinus</name>
    <dbReference type="NCBI Taxonomy" id="1844966"/>
    <lineage>
        <taxon>Eukaryota</taxon>
        <taxon>Metazoa</taxon>
        <taxon>Spiralia</taxon>
        <taxon>Lophotrochozoa</taxon>
        <taxon>Platyhelminthes</taxon>
        <taxon>Monogenea</taxon>
        <taxon>Monopisthocotylea</taxon>
        <taxon>Dactylogyridea</taxon>
        <taxon>Ancyrocephalidae</taxon>
        <taxon>Cichlidogyrus</taxon>
    </lineage>
</organism>
<feature type="non-terminal residue" evidence="9">
    <location>
        <position position="513"/>
    </location>
</feature>
<dbReference type="Proteomes" id="UP001626550">
    <property type="component" value="Unassembled WGS sequence"/>
</dbReference>
<evidence type="ECO:0000256" key="8">
    <source>
        <dbReference type="RuleBase" id="RU366017"/>
    </source>
</evidence>
<dbReference type="Pfam" id="PF01697">
    <property type="entry name" value="Glyco_transf_92"/>
    <property type="match status" value="1"/>
</dbReference>
<name>A0ABD2PJU7_9PLAT</name>
<comment type="subcellular location">
    <subcellularLocation>
        <location evidence="1">Membrane</location>
        <topology evidence="1">Single-pass membrane protein</topology>
    </subcellularLocation>
</comment>
<evidence type="ECO:0000256" key="5">
    <source>
        <dbReference type="ARBA" id="ARBA00022692"/>
    </source>
</evidence>
<reference evidence="9 10" key="1">
    <citation type="submission" date="2024-11" db="EMBL/GenBank/DDBJ databases">
        <title>Adaptive evolution of stress response genes in parasites aligns with host niche diversity.</title>
        <authorList>
            <person name="Hahn C."/>
            <person name="Resl P."/>
        </authorList>
    </citation>
    <scope>NUCLEOTIDE SEQUENCE [LARGE SCALE GENOMIC DNA]</scope>
    <source>
        <strain evidence="9">EGGRZ-B1_66</strain>
        <tissue evidence="9">Body</tissue>
    </source>
</reference>
<keyword evidence="5 8" id="KW-0812">Transmembrane</keyword>
<keyword evidence="6 8" id="KW-1133">Transmembrane helix</keyword>
<evidence type="ECO:0000256" key="2">
    <source>
        <dbReference type="ARBA" id="ARBA00007647"/>
    </source>
</evidence>
<gene>
    <name evidence="9" type="ORF">Ciccas_013736</name>
</gene>
<keyword evidence="4 8" id="KW-0808">Transferase</keyword>
<evidence type="ECO:0000256" key="7">
    <source>
        <dbReference type="ARBA" id="ARBA00023136"/>
    </source>
</evidence>
<comment type="similarity">
    <text evidence="2 8">Belongs to the glycosyltransferase 92 family.</text>
</comment>
<dbReference type="GO" id="GO:0016757">
    <property type="term" value="F:glycosyltransferase activity"/>
    <property type="evidence" value="ECO:0007669"/>
    <property type="project" value="UniProtKB-UniRule"/>
</dbReference>
<evidence type="ECO:0000313" key="9">
    <source>
        <dbReference type="EMBL" id="KAL3307745.1"/>
    </source>
</evidence>